<feature type="compositionally biased region" description="Basic residues" evidence="1">
    <location>
        <begin position="43"/>
        <end position="63"/>
    </location>
</feature>
<feature type="compositionally biased region" description="Basic residues" evidence="1">
    <location>
        <begin position="1416"/>
        <end position="1425"/>
    </location>
</feature>
<feature type="compositionally biased region" description="Polar residues" evidence="1">
    <location>
        <begin position="135"/>
        <end position="144"/>
    </location>
</feature>
<feature type="region of interest" description="Disordered" evidence="1">
    <location>
        <begin position="1410"/>
        <end position="1517"/>
    </location>
</feature>
<feature type="region of interest" description="Disordered" evidence="1">
    <location>
        <begin position="1221"/>
        <end position="1259"/>
    </location>
</feature>
<proteinExistence type="predicted"/>
<feature type="region of interest" description="Disordered" evidence="1">
    <location>
        <begin position="513"/>
        <end position="549"/>
    </location>
</feature>
<dbReference type="OrthoDB" id="5595797at2759"/>
<feature type="compositionally biased region" description="Basic and acidic residues" evidence="1">
    <location>
        <begin position="1065"/>
        <end position="1081"/>
    </location>
</feature>
<feature type="compositionally biased region" description="Basic residues" evidence="1">
    <location>
        <begin position="676"/>
        <end position="686"/>
    </location>
</feature>
<feature type="region of interest" description="Disordered" evidence="1">
    <location>
        <begin position="457"/>
        <end position="490"/>
    </location>
</feature>
<feature type="compositionally biased region" description="Polar residues" evidence="1">
    <location>
        <begin position="396"/>
        <end position="407"/>
    </location>
</feature>
<dbReference type="InterPro" id="IPR021386">
    <property type="entry name" value="SPP41_DUF3020"/>
</dbReference>
<feature type="compositionally biased region" description="Polar residues" evidence="1">
    <location>
        <begin position="1508"/>
        <end position="1517"/>
    </location>
</feature>
<feature type="compositionally biased region" description="Basic residues" evidence="1">
    <location>
        <begin position="71"/>
        <end position="83"/>
    </location>
</feature>
<feature type="compositionally biased region" description="Basic residues" evidence="1">
    <location>
        <begin position="462"/>
        <end position="471"/>
    </location>
</feature>
<feature type="compositionally biased region" description="Polar residues" evidence="1">
    <location>
        <begin position="1082"/>
        <end position="1091"/>
    </location>
</feature>
<evidence type="ECO:0000259" key="2">
    <source>
        <dbReference type="Pfam" id="PF11223"/>
    </source>
</evidence>
<evidence type="ECO:0000313" key="3">
    <source>
        <dbReference type="EMBL" id="SCV05629.1"/>
    </source>
</evidence>
<feature type="compositionally biased region" description="Basic and acidic residues" evidence="1">
    <location>
        <begin position="1031"/>
        <end position="1050"/>
    </location>
</feature>
<feature type="domain" description="DUF3020" evidence="2">
    <location>
        <begin position="1308"/>
        <end position="1355"/>
    </location>
</feature>
<name>A0A1G4KM75_9SACH</name>
<feature type="region of interest" description="Disordered" evidence="1">
    <location>
        <begin position="617"/>
        <end position="649"/>
    </location>
</feature>
<sequence length="1517" mass="168664">MGGVENLDHEDEALRRAILESLQNLNVGETQPLPTKKPSVPSKAHHKSKDRKNKDKKSKKKDAKKSDKSSSNKKKSSKKKKDSSKKTKDLPKPSTVANASEANNDADLLNFEDVIKGFMEQSSHDDRSPPRRTSGDQNGSNGNDANDAETQALVEATLRAFENELLSSSKAAPSTKHKSTHKSTSTRSKAAPTMAKPSENIIPISQSLPVAKTKKTKSSDHSKKKKSLKKSNRSKGDYNEDDFSKALAEMVNQVVNTSLSDLQPSVPAYPDLDSRIVPITQELTNAPASQLDSIPASASDVPIENIDTDRPITPSRLQKSTTFGSEAFDPSKELPSTKSTGSSQLPQELQSFQIPDFPRSAQTNEHYSDFQFPEKSTDPMPGAADVDPLLSFPDAKQSSSAEGVAETNDSFDLNQIMQNAMAMAFQGQIGHQISQSALDDFNQQLQGYNVSQLIEGTVGPTKAKKKSSKRKSTGEKKSKSSKAKALNGKTSLEKVPSAVPVIKYPKVKTVKSKETKTKSLKPKIIKTKAPETKAKSLKKTKSKKKKGISSQELSAALHASAGSIPELIEELPKVLDLHGLRKPGRPRKTPTPTPVSNKYWKKRYKLAAVAAAAKARRQRMDRNKAQRSKVKEERHARRQERHLKKEIGKLKEEEERKELEIIVAKGPPYPPDLRMTKKGTPKKPYRRYTADEMKRRELMPTGHTNSRIKEEVQEMPHKELTALSALKQIPLFNFARDEGSTKLRSRLNDIDGTIAQIPLTVIPKLKEEGVEYHHHHRRMIKSERTVEQIAADILSVKQKRRKHGKTDEFDPSQKTVVHREKTIFHPPWMIPDRPPIALPIARRRKRNRTRAERVKKPQLDRGNGLSSSAATFVSGNKIIPASLFPIINTLKAAARAKAAAGATPQEASKQLGVMLRNARQTIAQTLAKGRSQSGRNYGIIKTIDDIKRSQPSKVQQTMRRQPIFSLSTIKAIEDQEENSANLATNQRRDDEEQRKQGDKDKLTTSSSKVIASQDQEGPNMSRSLIALPKRLTSDDTHASDSPERERKEGISTKVAATTQVSTVDHFQRDKDIQTEDGKQSNRNDTQLNNSEGGDDQVDANITIKELPVEEISDQHAQPPLKKLKVATNIKLEEAIRIPPKEVSNSNLSKELHFATDELPPEVRAELTRAINDIMKPQENPRKKYTKRSTPVLNLEGLVPPRPVSKIEPLIPKSEAQAVKKEHRAGTNLTPKSSESPILSIGKTETRARTSGSKAGSAKPAPGFEAKFEFSIPTKNIKGESLPVIPILRRAKSYLNAEELTKLKKSMTNERKRKWREANASKNKDHDLRARLRKRANALFGDCESAAKSDWFTQEYAKRSVKIEAEPEKGSQEPIQELITSISDLEILNMIACLFDKENVSRAIEKEINDEANMLRPSKKPSKKKAGAPPQKPVKIDTTASAADDAQPSSALRSTGHDLMEASSELIDPIFAQIGKRTRDEKQDSEAKDSKRAKTHKVLKENLLKRPTYLNSENNEEP</sequence>
<dbReference type="Proteomes" id="UP000189911">
    <property type="component" value="Chromosome H"/>
</dbReference>
<gene>
    <name evidence="3" type="ORF">LANO_0H11694G</name>
</gene>
<feature type="region of interest" description="Disordered" evidence="1">
    <location>
        <begin position="665"/>
        <end position="686"/>
    </location>
</feature>
<feature type="compositionally biased region" description="Basic and acidic residues" evidence="1">
    <location>
        <begin position="986"/>
        <end position="1002"/>
    </location>
</feature>
<feature type="region of interest" description="Disordered" evidence="1">
    <location>
        <begin position="288"/>
        <end position="407"/>
    </location>
</feature>
<feature type="compositionally biased region" description="Basic residues" evidence="1">
    <location>
        <begin position="535"/>
        <end position="547"/>
    </location>
</feature>
<feature type="compositionally biased region" description="Basic and acidic residues" evidence="1">
    <location>
        <begin position="1476"/>
        <end position="1503"/>
    </location>
</feature>
<feature type="compositionally biased region" description="Polar residues" evidence="1">
    <location>
        <begin position="315"/>
        <end position="324"/>
    </location>
</feature>
<dbReference type="Pfam" id="PF11223">
    <property type="entry name" value="DUF3020"/>
    <property type="match status" value="1"/>
</dbReference>
<feature type="compositionally biased region" description="Basic residues" evidence="1">
    <location>
        <begin position="212"/>
        <end position="233"/>
    </location>
</feature>
<evidence type="ECO:0000313" key="4">
    <source>
        <dbReference type="Proteomes" id="UP000189911"/>
    </source>
</evidence>
<feature type="compositionally biased region" description="Polar residues" evidence="1">
    <location>
        <begin position="1054"/>
        <end position="1064"/>
    </location>
</feature>
<feature type="region of interest" description="Disordered" evidence="1">
    <location>
        <begin position="975"/>
        <end position="1097"/>
    </location>
</feature>
<feature type="compositionally biased region" description="Polar residues" evidence="1">
    <location>
        <begin position="334"/>
        <end position="353"/>
    </location>
</feature>
<feature type="compositionally biased region" description="Low complexity" evidence="1">
    <location>
        <begin position="1436"/>
        <end position="1450"/>
    </location>
</feature>
<feature type="compositionally biased region" description="Basic and acidic residues" evidence="1">
    <location>
        <begin position="849"/>
        <end position="859"/>
    </location>
</feature>
<reference evidence="4" key="1">
    <citation type="submission" date="2016-03" db="EMBL/GenBank/DDBJ databases">
        <authorList>
            <person name="Devillers Hugo."/>
        </authorList>
    </citation>
    <scope>NUCLEOTIDE SEQUENCE [LARGE SCALE GENOMIC DNA]</scope>
</reference>
<dbReference type="EMBL" id="LT598447">
    <property type="protein sequence ID" value="SCV05629.1"/>
    <property type="molecule type" value="Genomic_DNA"/>
</dbReference>
<feature type="compositionally biased region" description="Polar residues" evidence="1">
    <location>
        <begin position="1003"/>
        <end position="1022"/>
    </location>
</feature>
<feature type="region of interest" description="Disordered" evidence="1">
    <location>
        <begin position="23"/>
        <end position="240"/>
    </location>
</feature>
<keyword evidence="4" id="KW-1185">Reference proteome</keyword>
<protein>
    <submittedName>
        <fullName evidence="3">LANO_0H11694g1_1</fullName>
    </submittedName>
</protein>
<organism evidence="3 4">
    <name type="scientific">Lachancea nothofagi CBS 11611</name>
    <dbReference type="NCBI Taxonomy" id="1266666"/>
    <lineage>
        <taxon>Eukaryota</taxon>
        <taxon>Fungi</taxon>
        <taxon>Dikarya</taxon>
        <taxon>Ascomycota</taxon>
        <taxon>Saccharomycotina</taxon>
        <taxon>Saccharomycetes</taxon>
        <taxon>Saccharomycetales</taxon>
        <taxon>Saccharomycetaceae</taxon>
        <taxon>Lachancea</taxon>
    </lineage>
</organism>
<feature type="region of interest" description="Disordered" evidence="1">
    <location>
        <begin position="844"/>
        <end position="867"/>
    </location>
</feature>
<accession>A0A1G4KM75</accession>
<feature type="compositionally biased region" description="Basic and acidic residues" evidence="1">
    <location>
        <begin position="618"/>
        <end position="635"/>
    </location>
</feature>
<feature type="compositionally biased region" description="Polar residues" evidence="1">
    <location>
        <begin position="23"/>
        <end position="33"/>
    </location>
</feature>
<feature type="compositionally biased region" description="Polar residues" evidence="1">
    <location>
        <begin position="1226"/>
        <end position="1236"/>
    </location>
</feature>
<evidence type="ECO:0000256" key="1">
    <source>
        <dbReference type="SAM" id="MobiDB-lite"/>
    </source>
</evidence>
<feature type="region of interest" description="Disordered" evidence="1">
    <location>
        <begin position="579"/>
        <end position="600"/>
    </location>
</feature>